<protein>
    <submittedName>
        <fullName evidence="1">Uncharacterized protein</fullName>
    </submittedName>
</protein>
<evidence type="ECO:0000313" key="2">
    <source>
        <dbReference type="Proteomes" id="UP000499080"/>
    </source>
</evidence>
<gene>
    <name evidence="1" type="ORF">AVEN_196137_1</name>
</gene>
<name>A0A4Y2E3A0_ARAVE</name>
<dbReference type="Proteomes" id="UP000499080">
    <property type="component" value="Unassembled WGS sequence"/>
</dbReference>
<comment type="caution">
    <text evidence="1">The sequence shown here is derived from an EMBL/GenBank/DDBJ whole genome shotgun (WGS) entry which is preliminary data.</text>
</comment>
<evidence type="ECO:0000313" key="1">
    <source>
        <dbReference type="EMBL" id="GBM22779.1"/>
    </source>
</evidence>
<keyword evidence="2" id="KW-1185">Reference proteome</keyword>
<reference evidence="1 2" key="1">
    <citation type="journal article" date="2019" name="Sci. Rep.">
        <title>Orb-weaving spider Araneus ventricosus genome elucidates the spidroin gene catalogue.</title>
        <authorList>
            <person name="Kono N."/>
            <person name="Nakamura H."/>
            <person name="Ohtoshi R."/>
            <person name="Moran D.A.P."/>
            <person name="Shinohara A."/>
            <person name="Yoshida Y."/>
            <person name="Fujiwara M."/>
            <person name="Mori M."/>
            <person name="Tomita M."/>
            <person name="Arakawa K."/>
        </authorList>
    </citation>
    <scope>NUCLEOTIDE SEQUENCE [LARGE SCALE GENOMIC DNA]</scope>
</reference>
<organism evidence="1 2">
    <name type="scientific">Araneus ventricosus</name>
    <name type="common">Orbweaver spider</name>
    <name type="synonym">Epeira ventricosa</name>
    <dbReference type="NCBI Taxonomy" id="182803"/>
    <lineage>
        <taxon>Eukaryota</taxon>
        <taxon>Metazoa</taxon>
        <taxon>Ecdysozoa</taxon>
        <taxon>Arthropoda</taxon>
        <taxon>Chelicerata</taxon>
        <taxon>Arachnida</taxon>
        <taxon>Araneae</taxon>
        <taxon>Araneomorphae</taxon>
        <taxon>Entelegynae</taxon>
        <taxon>Araneoidea</taxon>
        <taxon>Araneidae</taxon>
        <taxon>Araneus</taxon>
    </lineage>
</organism>
<dbReference type="OrthoDB" id="6406776at2759"/>
<accession>A0A4Y2E3A0</accession>
<dbReference type="AlphaFoldDB" id="A0A4Y2E3A0"/>
<sequence length="187" mass="21531">MEFRQQTPLSLPLLPYKNRRRVKPMEIGKSYLSENKWTAIRMQKDTLFVLERNISLQSLRPKNELSMNGQKGGIGDIVPPSILPRILIFFASSVYHFLHFIVFEEGRGSQKKIELCLVFYKRVDLVLIGFLCKRPNGWKGVDAVVLSFLFFLPCPPSYIIEKWKTQLEAERDSASSKVGIAKLRVAE</sequence>
<proteinExistence type="predicted"/>
<dbReference type="EMBL" id="BGPR01000486">
    <property type="protein sequence ID" value="GBM22779.1"/>
    <property type="molecule type" value="Genomic_DNA"/>
</dbReference>